<dbReference type="EMBL" id="QENQ01000001">
    <property type="protein sequence ID" value="PVX29476.1"/>
    <property type="molecule type" value="Genomic_DNA"/>
</dbReference>
<keyword evidence="2" id="KW-1133">Transmembrane helix</keyword>
<accession>A0A2U0SDL8</accession>
<evidence type="ECO:0000313" key="3">
    <source>
        <dbReference type="EMBL" id="PVX29476.1"/>
    </source>
</evidence>
<evidence type="ECO:0000256" key="1">
    <source>
        <dbReference type="SAM" id="MobiDB-lite"/>
    </source>
</evidence>
<feature type="compositionally biased region" description="Acidic residues" evidence="1">
    <location>
        <begin position="385"/>
        <end position="397"/>
    </location>
</feature>
<gene>
    <name evidence="3" type="ORF">DD559_09250</name>
</gene>
<feature type="region of interest" description="Disordered" evidence="1">
    <location>
        <begin position="382"/>
        <end position="441"/>
    </location>
</feature>
<evidence type="ECO:0000313" key="4">
    <source>
        <dbReference type="Proteomes" id="UP000245890"/>
    </source>
</evidence>
<organism evidence="3 4">
    <name type="scientific">Sphingomonas pokkalii</name>
    <dbReference type="NCBI Taxonomy" id="2175090"/>
    <lineage>
        <taxon>Bacteria</taxon>
        <taxon>Pseudomonadati</taxon>
        <taxon>Pseudomonadota</taxon>
        <taxon>Alphaproteobacteria</taxon>
        <taxon>Sphingomonadales</taxon>
        <taxon>Sphingomonadaceae</taxon>
        <taxon>Sphingomonas</taxon>
    </lineage>
</organism>
<protein>
    <submittedName>
        <fullName evidence="3">Uncharacterized protein</fullName>
    </submittedName>
</protein>
<feature type="compositionally biased region" description="Basic and acidic residues" evidence="1">
    <location>
        <begin position="423"/>
        <end position="441"/>
    </location>
</feature>
<feature type="transmembrane region" description="Helical" evidence="2">
    <location>
        <begin position="12"/>
        <end position="31"/>
    </location>
</feature>
<evidence type="ECO:0000256" key="2">
    <source>
        <dbReference type="SAM" id="Phobius"/>
    </source>
</evidence>
<keyword evidence="2" id="KW-0472">Membrane</keyword>
<name>A0A2U0SDL8_9SPHN</name>
<keyword evidence="2" id="KW-0812">Transmembrane</keyword>
<dbReference type="RefSeq" id="WP_116468913.1">
    <property type="nucleotide sequence ID" value="NZ_QENQ01000001.1"/>
</dbReference>
<sequence length="441" mass="50152">MEQDARWRRGIVAVALSIVIILIIVLLILSLYEVATGKGAPGGTILRDPQVISIAIGLLISVLFVERWRSLESKVDLLSTGQRESLDRLEKSVEADFKRRLSQSVGKAETLSAKISEILELHPWLEVITDRDIFVETDSVRAIIRSSYSLLKEEKYGHLCEYLEYHSKKGTANDPREASKRSKLRGTPDDFLELAEFCETWLEDYYLGSQFLARFSENGGSQAAVLIPSYLRRLIRLGDFAGAERVRKLIDQRLYGETPWLRAAVYLGWPRPLPERTMWEALEVLSLFEASSGDVVKAKRLRQKVASSELANLFPVEQALREAEFLLASGQWLEARDLLVSIEEQLVSIHHLREAAYLAAQLGEMRSALWFRERMTELRDRVFGDDEPIEEADESDPEDARDHAAENERARAPSRSPMWVRAMAERAEREARGPDDGDRGR</sequence>
<feature type="compositionally biased region" description="Basic and acidic residues" evidence="1">
    <location>
        <begin position="398"/>
        <end position="411"/>
    </location>
</feature>
<comment type="caution">
    <text evidence="3">The sequence shown here is derived from an EMBL/GenBank/DDBJ whole genome shotgun (WGS) entry which is preliminary data.</text>
</comment>
<dbReference type="Proteomes" id="UP000245890">
    <property type="component" value="Unassembled WGS sequence"/>
</dbReference>
<proteinExistence type="predicted"/>
<reference evidence="3 4" key="1">
    <citation type="submission" date="2018-05" db="EMBL/GenBank/DDBJ databases">
        <title>Description of Sphingomonas pokkalii sp nov, isolated from the rhizosphere of saline tolerant pokkali rice and its draft genome analysis.</title>
        <authorList>
            <person name="Menon R."/>
            <person name="Kumari S."/>
            <person name="Rameshkumar N."/>
        </authorList>
    </citation>
    <scope>NUCLEOTIDE SEQUENCE [LARGE SCALE GENOMIC DNA]</scope>
    <source>
        <strain evidence="3 4">L3B27</strain>
    </source>
</reference>
<keyword evidence="4" id="KW-1185">Reference proteome</keyword>
<dbReference type="AlphaFoldDB" id="A0A2U0SDL8"/>